<gene>
    <name evidence="2" type="ORF">FH965_40395</name>
</gene>
<dbReference type="RefSeq" id="WP_144323234.1">
    <property type="nucleotide sequence ID" value="NZ_CP040916.1"/>
</dbReference>
<name>A0A516RK71_STRST</name>
<feature type="domain" description="Expansin-like CBD" evidence="1">
    <location>
        <begin position="24"/>
        <end position="88"/>
    </location>
</feature>
<dbReference type="PROSITE" id="PS50843">
    <property type="entry name" value="EXPANSIN_CBD"/>
    <property type="match status" value="1"/>
</dbReference>
<reference evidence="2 3" key="1">
    <citation type="journal article" date="2019" name="J. Ind. Microbiol. Biotechnol.">
        <title>The complete genomic sequence of Streptomyces spectabilis NRRL-2792 and identification of secondary metabolite biosynthetic gene clusters.</title>
        <authorList>
            <person name="Sinha A."/>
            <person name="Phillips-Salemka S."/>
            <person name="Niraula T.A."/>
            <person name="Short K.A."/>
            <person name="Niraula N.P."/>
        </authorList>
    </citation>
    <scope>NUCLEOTIDE SEQUENCE [LARGE SCALE GENOMIC DNA]</scope>
    <source>
        <strain evidence="2 3">NRRL 2792</strain>
    </source>
</reference>
<dbReference type="Gene3D" id="2.60.40.760">
    <property type="entry name" value="Expansin, cellulose-binding-like domain"/>
    <property type="match status" value="1"/>
</dbReference>
<evidence type="ECO:0000313" key="2">
    <source>
        <dbReference type="EMBL" id="QDQ16034.1"/>
    </source>
</evidence>
<dbReference type="SUPFAM" id="SSF49590">
    <property type="entry name" value="PHL pollen allergen"/>
    <property type="match status" value="1"/>
</dbReference>
<protein>
    <recommendedName>
        <fullName evidence="1">Expansin-like CBD domain-containing protein</fullName>
    </recommendedName>
</protein>
<dbReference type="EMBL" id="CP040916">
    <property type="protein sequence ID" value="QDQ16034.1"/>
    <property type="molecule type" value="Genomic_DNA"/>
</dbReference>
<dbReference type="AlphaFoldDB" id="A0A516RK71"/>
<dbReference type="InterPro" id="IPR002963">
    <property type="entry name" value="Expansin"/>
</dbReference>
<dbReference type="Proteomes" id="UP000316806">
    <property type="component" value="Chromosome"/>
</dbReference>
<accession>A0A516RK71</accession>
<evidence type="ECO:0000259" key="1">
    <source>
        <dbReference type="PROSITE" id="PS50843"/>
    </source>
</evidence>
<dbReference type="InterPro" id="IPR036749">
    <property type="entry name" value="Expansin_CBD_sf"/>
</dbReference>
<proteinExistence type="predicted"/>
<evidence type="ECO:0000313" key="3">
    <source>
        <dbReference type="Proteomes" id="UP000316806"/>
    </source>
</evidence>
<dbReference type="InterPro" id="IPR007117">
    <property type="entry name" value="Expansin_CBD"/>
</dbReference>
<dbReference type="Pfam" id="PF01357">
    <property type="entry name" value="Expansin_C"/>
    <property type="match status" value="1"/>
</dbReference>
<dbReference type="PANTHER" id="PTHR31867">
    <property type="entry name" value="EXPANSIN-A15"/>
    <property type="match status" value="1"/>
</dbReference>
<organism evidence="2 3">
    <name type="scientific">Streptomyces spectabilis</name>
    <dbReference type="NCBI Taxonomy" id="68270"/>
    <lineage>
        <taxon>Bacteria</taxon>
        <taxon>Bacillati</taxon>
        <taxon>Actinomycetota</taxon>
        <taxon>Actinomycetes</taxon>
        <taxon>Kitasatosporales</taxon>
        <taxon>Streptomycetaceae</taxon>
        <taxon>Streptomyces</taxon>
    </lineage>
</organism>
<sequence length="91" mass="9956">MRYTMNGIPGLNRLTVISNSRWPVKQVSIKGTNTGWLPMLRDVGMTFTTAALLEGQALSIKVVDTHDRTVTSNDVFPANWSFGQTATAPGF</sequence>